<proteinExistence type="inferred from homology"/>
<evidence type="ECO:0000256" key="2">
    <source>
        <dbReference type="ARBA" id="ARBA00005561"/>
    </source>
</evidence>
<dbReference type="GO" id="GO:0005794">
    <property type="term" value="C:Golgi apparatus"/>
    <property type="evidence" value="ECO:0007669"/>
    <property type="project" value="TreeGrafter"/>
</dbReference>
<evidence type="ECO:0000313" key="13">
    <source>
        <dbReference type="Proteomes" id="UP000035642"/>
    </source>
</evidence>
<keyword evidence="6 10" id="KW-0863">Zinc-finger</keyword>
<keyword evidence="9 11" id="KW-0472">Membrane</keyword>
<keyword evidence="8 11" id="KW-1133">Transmembrane helix</keyword>
<protein>
    <recommendedName>
        <fullName evidence="3 11">Zinc finger protein-like 1 homolog</fullName>
    </recommendedName>
</protein>
<dbReference type="InterPro" id="IPR058730">
    <property type="entry name" value="U-box_ZFPL1-like"/>
</dbReference>
<dbReference type="InterPro" id="IPR001841">
    <property type="entry name" value="Znf_RING"/>
</dbReference>
<feature type="domain" description="RING-type" evidence="12">
    <location>
        <begin position="53"/>
        <end position="101"/>
    </location>
</feature>
<evidence type="ECO:0000256" key="6">
    <source>
        <dbReference type="ARBA" id="ARBA00022771"/>
    </source>
</evidence>
<sequence length="280" mass="31452">MGLCKCPRKKVTNLFCFEHRVNVCEHCLVENHHDCVVQSYLQWLTDCDFDTNCPLCEKSLAEAETIRLQCLHLLHWSCLDQWAQRFPATTAPAGYCCPFCREALFPAINQTSPMIDELRAKLQQANWARAGLGMPLLPEMSSSMPYQPHNTSNVTQKPIHLQNGLEDGKTRKKYAGASELDIQPLLAKSNDGDADSEQNKYKRRPAREWLRGIWNAKYGNSSQKQFTGCKLVLIAVFFFILLITVIVLTNAGTGADNDPLLDPMNNPNIRVAIDGIGNSI</sequence>
<keyword evidence="4 11" id="KW-0812">Transmembrane</keyword>
<accession>A0A0K0CWU0</accession>
<dbReference type="Pfam" id="PF25998">
    <property type="entry name" value="U-box_ZFPL1"/>
    <property type="match status" value="1"/>
</dbReference>
<evidence type="ECO:0000256" key="1">
    <source>
        <dbReference type="ARBA" id="ARBA00004167"/>
    </source>
</evidence>
<evidence type="ECO:0000256" key="3">
    <source>
        <dbReference type="ARBA" id="ARBA00013701"/>
    </source>
</evidence>
<comment type="subcellular location">
    <subcellularLocation>
        <location evidence="1 11">Membrane</location>
        <topology evidence="1 11">Single-pass membrane protein</topology>
    </subcellularLocation>
</comment>
<dbReference type="InterPro" id="IPR013083">
    <property type="entry name" value="Znf_RING/FYVE/PHD"/>
</dbReference>
<evidence type="ECO:0000256" key="8">
    <source>
        <dbReference type="ARBA" id="ARBA00022989"/>
    </source>
</evidence>
<keyword evidence="13" id="KW-1185">Reference proteome</keyword>
<name>A0A0K0CWU0_ANGCA</name>
<reference evidence="14" key="2">
    <citation type="submission" date="2017-02" db="UniProtKB">
        <authorList>
            <consortium name="WormBaseParasite"/>
        </authorList>
    </citation>
    <scope>IDENTIFICATION</scope>
</reference>
<dbReference type="Pfam" id="PF25993">
    <property type="entry name" value="zf-B_box_ZFPL1"/>
    <property type="match status" value="1"/>
</dbReference>
<dbReference type="PANTHER" id="PTHR12981:SF0">
    <property type="entry name" value="ZINC FINGER PROTEIN-LIKE 1"/>
    <property type="match status" value="1"/>
</dbReference>
<dbReference type="SMART" id="SM00184">
    <property type="entry name" value="RING"/>
    <property type="match status" value="1"/>
</dbReference>
<dbReference type="GO" id="GO:0016020">
    <property type="term" value="C:membrane"/>
    <property type="evidence" value="ECO:0007669"/>
    <property type="project" value="UniProtKB-SubCell"/>
</dbReference>
<feature type="transmembrane region" description="Helical" evidence="11">
    <location>
        <begin position="231"/>
        <end position="251"/>
    </location>
</feature>
<dbReference type="Gene3D" id="3.30.40.10">
    <property type="entry name" value="Zinc/RING finger domain, C3HC4 (zinc finger)"/>
    <property type="match status" value="1"/>
</dbReference>
<dbReference type="WBParaSite" id="ACAC_0000195701-mRNA-1">
    <property type="protein sequence ID" value="ACAC_0000195701-mRNA-1"/>
    <property type="gene ID" value="ACAC_0000195701"/>
</dbReference>
<keyword evidence="5 11" id="KW-0479">Metal-binding</keyword>
<dbReference type="PROSITE" id="PS50089">
    <property type="entry name" value="ZF_RING_2"/>
    <property type="match status" value="1"/>
</dbReference>
<evidence type="ECO:0000256" key="4">
    <source>
        <dbReference type="ARBA" id="ARBA00022692"/>
    </source>
</evidence>
<dbReference type="AlphaFoldDB" id="A0A0K0CWU0"/>
<comment type="similarity">
    <text evidence="2 11">Belongs to the ZFPL1 family.</text>
</comment>
<evidence type="ECO:0000259" key="12">
    <source>
        <dbReference type="PROSITE" id="PS50089"/>
    </source>
</evidence>
<keyword evidence="7 11" id="KW-0862">Zinc</keyword>
<dbReference type="CDD" id="cd16487">
    <property type="entry name" value="mRING-H2-C3DHC3_ZFPL1"/>
    <property type="match status" value="1"/>
</dbReference>
<reference evidence="13" key="1">
    <citation type="submission" date="2012-09" db="EMBL/GenBank/DDBJ databases">
        <authorList>
            <person name="Martin A.A."/>
        </authorList>
    </citation>
    <scope>NUCLEOTIDE SEQUENCE</scope>
</reference>
<dbReference type="PANTHER" id="PTHR12981">
    <property type="entry name" value="ZINC FINGER PROTEIN-LIKE 1"/>
    <property type="match status" value="1"/>
</dbReference>
<dbReference type="GO" id="GO:0008270">
    <property type="term" value="F:zinc ion binding"/>
    <property type="evidence" value="ECO:0007669"/>
    <property type="project" value="UniProtKB-UniRule"/>
</dbReference>
<evidence type="ECO:0000256" key="9">
    <source>
        <dbReference type="ARBA" id="ARBA00023136"/>
    </source>
</evidence>
<dbReference type="Proteomes" id="UP000035642">
    <property type="component" value="Unassembled WGS sequence"/>
</dbReference>
<evidence type="ECO:0000313" key="14">
    <source>
        <dbReference type="WBParaSite" id="ACAC_0000195701-mRNA-1"/>
    </source>
</evidence>
<dbReference type="InterPro" id="IPR058731">
    <property type="entry name" value="Znf-B_box_ZFPL1-like"/>
</dbReference>
<evidence type="ECO:0000256" key="7">
    <source>
        <dbReference type="ARBA" id="ARBA00022833"/>
    </source>
</evidence>
<evidence type="ECO:0000256" key="11">
    <source>
        <dbReference type="RuleBase" id="RU369078"/>
    </source>
</evidence>
<dbReference type="SUPFAM" id="SSF57850">
    <property type="entry name" value="RING/U-box"/>
    <property type="match status" value="1"/>
</dbReference>
<dbReference type="STRING" id="6313.A0A0K0CWU0"/>
<organism evidence="13 14">
    <name type="scientific">Angiostrongylus cantonensis</name>
    <name type="common">Rat lungworm</name>
    <dbReference type="NCBI Taxonomy" id="6313"/>
    <lineage>
        <taxon>Eukaryota</taxon>
        <taxon>Metazoa</taxon>
        <taxon>Ecdysozoa</taxon>
        <taxon>Nematoda</taxon>
        <taxon>Chromadorea</taxon>
        <taxon>Rhabditida</taxon>
        <taxon>Rhabditina</taxon>
        <taxon>Rhabditomorpha</taxon>
        <taxon>Strongyloidea</taxon>
        <taxon>Metastrongylidae</taxon>
        <taxon>Angiostrongylus</taxon>
    </lineage>
</organism>
<evidence type="ECO:0000256" key="5">
    <source>
        <dbReference type="ARBA" id="ARBA00022723"/>
    </source>
</evidence>
<evidence type="ECO:0000256" key="10">
    <source>
        <dbReference type="PROSITE-ProRule" id="PRU00175"/>
    </source>
</evidence>
<dbReference type="InterPro" id="IPR039043">
    <property type="entry name" value="ZFPL1"/>
</dbReference>